<protein>
    <submittedName>
        <fullName evidence="2 3">Uncharacterized protein</fullName>
    </submittedName>
</protein>
<accession>A0A084VMF7</accession>
<organism evidence="2">
    <name type="scientific">Anopheles sinensis</name>
    <name type="common">Mosquito</name>
    <dbReference type="NCBI Taxonomy" id="74873"/>
    <lineage>
        <taxon>Eukaryota</taxon>
        <taxon>Metazoa</taxon>
        <taxon>Ecdysozoa</taxon>
        <taxon>Arthropoda</taxon>
        <taxon>Hexapoda</taxon>
        <taxon>Insecta</taxon>
        <taxon>Pterygota</taxon>
        <taxon>Neoptera</taxon>
        <taxon>Endopterygota</taxon>
        <taxon>Diptera</taxon>
        <taxon>Nematocera</taxon>
        <taxon>Culicoidea</taxon>
        <taxon>Culicidae</taxon>
        <taxon>Anophelinae</taxon>
        <taxon>Anopheles</taxon>
    </lineage>
</organism>
<proteinExistence type="predicted"/>
<gene>
    <name evidence="2" type="ORF">ZHAS_00006485</name>
</gene>
<evidence type="ECO:0000313" key="2">
    <source>
        <dbReference type="EMBL" id="KFB39151.1"/>
    </source>
</evidence>
<reference evidence="2 4" key="1">
    <citation type="journal article" date="2014" name="BMC Genomics">
        <title>Genome sequence of Anopheles sinensis provides insight into genetics basis of mosquito competence for malaria parasites.</title>
        <authorList>
            <person name="Zhou D."/>
            <person name="Zhang D."/>
            <person name="Ding G."/>
            <person name="Shi L."/>
            <person name="Hou Q."/>
            <person name="Ye Y."/>
            <person name="Xu Y."/>
            <person name="Zhou H."/>
            <person name="Xiong C."/>
            <person name="Li S."/>
            <person name="Yu J."/>
            <person name="Hong S."/>
            <person name="Yu X."/>
            <person name="Zou P."/>
            <person name="Chen C."/>
            <person name="Chang X."/>
            <person name="Wang W."/>
            <person name="Lv Y."/>
            <person name="Sun Y."/>
            <person name="Ma L."/>
            <person name="Shen B."/>
            <person name="Zhu C."/>
        </authorList>
    </citation>
    <scope>NUCLEOTIDE SEQUENCE [LARGE SCALE GENOMIC DNA]</scope>
</reference>
<dbReference type="EnsemblMetazoa" id="ASIC006485-RA">
    <property type="protein sequence ID" value="ASIC006485-PA"/>
    <property type="gene ID" value="ASIC006485"/>
</dbReference>
<keyword evidence="4" id="KW-1185">Reference proteome</keyword>
<feature type="region of interest" description="Disordered" evidence="1">
    <location>
        <begin position="21"/>
        <end position="66"/>
    </location>
</feature>
<sequence>MTLTVRGGMVAVAVDSVVAGSFPSSSSSSSMSLVCRKSGRSVRRKSGGRRRCGTRERGTGQEQQPSGVLVVAPPAPAPPATPPAVDQVVASLGKSYMGRIGR</sequence>
<dbReference type="EMBL" id="KE524975">
    <property type="protein sequence ID" value="KFB39151.1"/>
    <property type="molecule type" value="Genomic_DNA"/>
</dbReference>
<dbReference type="AlphaFoldDB" id="A0A084VMF7"/>
<feature type="compositionally biased region" description="Low complexity" evidence="1">
    <location>
        <begin position="21"/>
        <end position="36"/>
    </location>
</feature>
<dbReference type="EMBL" id="ATLV01014592">
    <property type="status" value="NOT_ANNOTATED_CDS"/>
    <property type="molecule type" value="Genomic_DNA"/>
</dbReference>
<evidence type="ECO:0000313" key="3">
    <source>
        <dbReference type="EnsemblMetazoa" id="ASIC006485-PA"/>
    </source>
</evidence>
<dbReference type="Proteomes" id="UP000030765">
    <property type="component" value="Unassembled WGS sequence"/>
</dbReference>
<feature type="compositionally biased region" description="Basic residues" evidence="1">
    <location>
        <begin position="37"/>
        <end position="52"/>
    </location>
</feature>
<name>A0A084VMF7_ANOSI</name>
<evidence type="ECO:0000256" key="1">
    <source>
        <dbReference type="SAM" id="MobiDB-lite"/>
    </source>
</evidence>
<dbReference type="VEuPathDB" id="VectorBase:ASIC006485"/>
<reference evidence="3" key="2">
    <citation type="submission" date="2020-05" db="UniProtKB">
        <authorList>
            <consortium name="EnsemblMetazoa"/>
        </authorList>
    </citation>
    <scope>IDENTIFICATION</scope>
</reference>
<evidence type="ECO:0000313" key="4">
    <source>
        <dbReference type="Proteomes" id="UP000030765"/>
    </source>
</evidence>